<reference evidence="5" key="2">
    <citation type="submission" date="2016-05" db="EMBL/GenBank/DDBJ databases">
        <authorList>
            <person name="Lavstsen T."/>
            <person name="Jespersen J.S."/>
        </authorList>
    </citation>
    <scope>NUCLEOTIDE SEQUENCE [LARGE SCALE GENOMIC DNA]</scope>
</reference>
<dbReference type="Proteomes" id="UP000078555">
    <property type="component" value="Unassembled WGS sequence"/>
</dbReference>
<dbReference type="EMBL" id="FLRD01000113">
    <property type="protein sequence ID" value="SBT40081.1"/>
    <property type="molecule type" value="Genomic_DNA"/>
</dbReference>
<accession>A0A1A8Z897</accession>
<dbReference type="Proteomes" id="UP000078550">
    <property type="component" value="Unassembled WGS sequence"/>
</dbReference>
<evidence type="ECO:0000313" key="8">
    <source>
        <dbReference type="Proteomes" id="UP000078555"/>
    </source>
</evidence>
<dbReference type="AlphaFoldDB" id="A0A1A8Z897"/>
<evidence type="ECO:0000256" key="1">
    <source>
        <dbReference type="ARBA" id="ARBA00004496"/>
    </source>
</evidence>
<evidence type="ECO:0000256" key="2">
    <source>
        <dbReference type="ARBA" id="ARBA00022490"/>
    </source>
</evidence>
<dbReference type="EMBL" id="FLRE01000154">
    <property type="protein sequence ID" value="SBT40540.1"/>
    <property type="molecule type" value="Genomic_DNA"/>
</dbReference>
<feature type="compositionally biased region" description="Basic and acidic residues" evidence="4">
    <location>
        <begin position="71"/>
        <end position="82"/>
    </location>
</feature>
<feature type="region of interest" description="Disordered" evidence="4">
    <location>
        <begin position="1"/>
        <end position="146"/>
    </location>
</feature>
<dbReference type="Pfam" id="PF04912">
    <property type="entry name" value="Dynamitin"/>
    <property type="match status" value="1"/>
</dbReference>
<reference evidence="7 8" key="1">
    <citation type="submission" date="2016-05" db="EMBL/GenBank/DDBJ databases">
        <authorList>
            <person name="Naeem Raeece"/>
        </authorList>
    </citation>
    <scope>NUCLEOTIDE SEQUENCE [LARGE SCALE GENOMIC DNA]</scope>
</reference>
<gene>
    <name evidence="5" type="ORF">POVWA1_041320</name>
    <name evidence="6" type="ORF">POVWA2_039890</name>
</gene>
<keyword evidence="3" id="KW-0175">Coiled coil</keyword>
<feature type="compositionally biased region" description="Basic and acidic residues" evidence="4">
    <location>
        <begin position="98"/>
        <end position="109"/>
    </location>
</feature>
<keyword evidence="2" id="KW-0963">Cytoplasm</keyword>
<sequence length="713" mass="82040">MKRIVSRNSNAQSEENDHSGESGPSENSDKHGKPDEYALSEKSEQPALCEQNEQIEPSEGSSGSTGVLKNCENEEKKRKTSSEENTPVKGDYEGNEDICERSEEKREEGNASPTSLGNHMSIKSMKSVKSTLSNPSDDRTSSSKLSYGVRLKSKKRGGKTNVSKLFGSEDTHMSRNRKLEKENLKMDMRNFFIPSQEKDIYEYVPDTSNHSMCNNDSNELYKDVVTMNKHFLDEININIYSSPLDTYLSSMLATLGNSKQESKYLLLESDPQMLNIKNSSLDEKKNSILDEDCIKKPMHSYEFYRNKILKHYNNGVIIDVDPSKLNYNNANYYEYDHNMHSYSEDPLSYLQKLKCEVEDITQYISEIANVKKEQIYSSNTNDKPSEEELAEHEKIVKKILHNREAPEVLMELFSLKNDINNILNDDTLTNIIKMEKEKKIAQDEHPIDNNTKDVKTLLEMLNNLEDNEKGVDREKNDGQKKMGHMFSFPAQFGIYTAKNTNEKDVQVSDLLMLERKIFEIEKALGIEKMSLLPYDDLNHAILDLYNKLSLLDSTKLENVKKKIQNLQSEFLNLKKFKKDLLNLSKERGNYEESIDELFKILDIWKKTHHIIPNVLARLQQLKKIHDNAQSFSARLDGKQGGCDGTYRSLNVTPRYPSPQKRTREHLENQQTKLDDTLSLAEKNIKLINCKIDENVNLLQDMLKKMESEDALAK</sequence>
<evidence type="ECO:0000256" key="3">
    <source>
        <dbReference type="SAM" id="Coils"/>
    </source>
</evidence>
<feature type="compositionally biased region" description="Polar residues" evidence="4">
    <location>
        <begin position="51"/>
        <end position="67"/>
    </location>
</feature>
<keyword evidence="8" id="KW-1185">Reference proteome</keyword>
<organism evidence="5 8">
    <name type="scientific">Plasmodium ovale wallikeri</name>
    <dbReference type="NCBI Taxonomy" id="864142"/>
    <lineage>
        <taxon>Eukaryota</taxon>
        <taxon>Sar</taxon>
        <taxon>Alveolata</taxon>
        <taxon>Apicomplexa</taxon>
        <taxon>Aconoidasida</taxon>
        <taxon>Haemosporida</taxon>
        <taxon>Plasmodiidae</taxon>
        <taxon>Plasmodium</taxon>
        <taxon>Plasmodium (Plasmodium)</taxon>
    </lineage>
</organism>
<feature type="compositionally biased region" description="Polar residues" evidence="4">
    <location>
        <begin position="1"/>
        <end position="13"/>
    </location>
</feature>
<dbReference type="GO" id="GO:0005737">
    <property type="term" value="C:cytoplasm"/>
    <property type="evidence" value="ECO:0007669"/>
    <property type="project" value="UniProtKB-SubCell"/>
</dbReference>
<evidence type="ECO:0000313" key="7">
    <source>
        <dbReference type="Proteomes" id="UP000078550"/>
    </source>
</evidence>
<evidence type="ECO:0000313" key="5">
    <source>
        <dbReference type="EMBL" id="SBT40081.1"/>
    </source>
</evidence>
<dbReference type="InterPro" id="IPR028133">
    <property type="entry name" value="Dynamitin"/>
</dbReference>
<evidence type="ECO:0000256" key="4">
    <source>
        <dbReference type="SAM" id="MobiDB-lite"/>
    </source>
</evidence>
<evidence type="ECO:0000313" key="6">
    <source>
        <dbReference type="EMBL" id="SBT40540.1"/>
    </source>
</evidence>
<comment type="subcellular location">
    <subcellularLocation>
        <location evidence="1">Cytoplasm</location>
    </subcellularLocation>
</comment>
<dbReference type="GO" id="GO:0007017">
    <property type="term" value="P:microtubule-based process"/>
    <property type="evidence" value="ECO:0007669"/>
    <property type="project" value="InterPro"/>
</dbReference>
<proteinExistence type="predicted"/>
<name>A0A1A8Z897_PLAOA</name>
<feature type="coiled-coil region" evidence="3">
    <location>
        <begin position="556"/>
        <end position="593"/>
    </location>
</feature>
<dbReference type="GO" id="GO:0005869">
    <property type="term" value="C:dynactin complex"/>
    <property type="evidence" value="ECO:0007669"/>
    <property type="project" value="InterPro"/>
</dbReference>
<protein>
    <submittedName>
        <fullName evidence="5">Dynactin subunit 2, putative</fullName>
    </submittedName>
</protein>
<feature type="coiled-coil region" evidence="3">
    <location>
        <begin position="424"/>
        <end position="474"/>
    </location>
</feature>
<dbReference type="PANTHER" id="PTHR15346">
    <property type="entry name" value="DYNACTIN SUBUNIT"/>
    <property type="match status" value="1"/>
</dbReference>
<feature type="compositionally biased region" description="Basic and acidic residues" evidence="4">
    <location>
        <begin position="27"/>
        <end position="44"/>
    </location>
</feature>